<sequence>GGAYVLSRMNWYWNLVRLLLDKNRAEKSFVGLRDDLDSHGVQLYQKLLLYLMKSVCIYHRNWEVVILRDMFKLDGWKGQLDEIQVAEATVKGDPEQINTEQIKSYLQALAITARSQETKLQDIHWAIQDQTTLSLTLQM</sequence>
<dbReference type="Pfam" id="PF17100">
    <property type="entry name" value="NACHT_N"/>
    <property type="match status" value="1"/>
</dbReference>
<dbReference type="AlphaFoldDB" id="A0A9P8VMX2"/>
<organism evidence="2 3">
    <name type="scientific">Thelonectria olida</name>
    <dbReference type="NCBI Taxonomy" id="1576542"/>
    <lineage>
        <taxon>Eukaryota</taxon>
        <taxon>Fungi</taxon>
        <taxon>Dikarya</taxon>
        <taxon>Ascomycota</taxon>
        <taxon>Pezizomycotina</taxon>
        <taxon>Sordariomycetes</taxon>
        <taxon>Hypocreomycetidae</taxon>
        <taxon>Hypocreales</taxon>
        <taxon>Nectriaceae</taxon>
        <taxon>Thelonectria</taxon>
    </lineage>
</organism>
<comment type="caution">
    <text evidence="2">The sequence shown here is derived from an EMBL/GenBank/DDBJ whole genome shotgun (WGS) entry which is preliminary data.</text>
</comment>
<dbReference type="InterPro" id="IPR031359">
    <property type="entry name" value="NACHT_N"/>
</dbReference>
<evidence type="ECO:0000259" key="1">
    <source>
        <dbReference type="Pfam" id="PF17100"/>
    </source>
</evidence>
<feature type="domain" description="NWD NACHT-NTPase N-terminal" evidence="1">
    <location>
        <begin position="1"/>
        <end position="93"/>
    </location>
</feature>
<protein>
    <recommendedName>
        <fullName evidence="1">NWD NACHT-NTPase N-terminal domain-containing protein</fullName>
    </recommendedName>
</protein>
<dbReference type="Proteomes" id="UP000777438">
    <property type="component" value="Unassembled WGS sequence"/>
</dbReference>
<dbReference type="OrthoDB" id="538223at2759"/>
<evidence type="ECO:0000313" key="3">
    <source>
        <dbReference type="Proteomes" id="UP000777438"/>
    </source>
</evidence>
<proteinExistence type="predicted"/>
<feature type="non-terminal residue" evidence="2">
    <location>
        <position position="1"/>
    </location>
</feature>
<evidence type="ECO:0000313" key="2">
    <source>
        <dbReference type="EMBL" id="KAH6869276.1"/>
    </source>
</evidence>
<reference evidence="2 3" key="1">
    <citation type="journal article" date="2021" name="Nat. Commun.">
        <title>Genetic determinants of endophytism in the Arabidopsis root mycobiome.</title>
        <authorList>
            <person name="Mesny F."/>
            <person name="Miyauchi S."/>
            <person name="Thiergart T."/>
            <person name="Pickel B."/>
            <person name="Atanasova L."/>
            <person name="Karlsson M."/>
            <person name="Huettel B."/>
            <person name="Barry K.W."/>
            <person name="Haridas S."/>
            <person name="Chen C."/>
            <person name="Bauer D."/>
            <person name="Andreopoulos W."/>
            <person name="Pangilinan J."/>
            <person name="LaButti K."/>
            <person name="Riley R."/>
            <person name="Lipzen A."/>
            <person name="Clum A."/>
            <person name="Drula E."/>
            <person name="Henrissat B."/>
            <person name="Kohler A."/>
            <person name="Grigoriev I.V."/>
            <person name="Martin F.M."/>
            <person name="Hacquard S."/>
        </authorList>
    </citation>
    <scope>NUCLEOTIDE SEQUENCE [LARGE SCALE GENOMIC DNA]</scope>
    <source>
        <strain evidence="2 3">MPI-CAGE-CH-0241</strain>
    </source>
</reference>
<gene>
    <name evidence="2" type="ORF">B0T10DRAFT_418700</name>
</gene>
<name>A0A9P8VMX2_9HYPO</name>
<keyword evidence="3" id="KW-1185">Reference proteome</keyword>
<accession>A0A9P8VMX2</accession>
<dbReference type="EMBL" id="JAGPYM010000075">
    <property type="protein sequence ID" value="KAH6869276.1"/>
    <property type="molecule type" value="Genomic_DNA"/>
</dbReference>